<evidence type="ECO:0000259" key="4">
    <source>
        <dbReference type="Pfam" id="PF00419"/>
    </source>
</evidence>
<keyword evidence="6" id="KW-1185">Reference proteome</keyword>
<dbReference type="InterPro" id="IPR008966">
    <property type="entry name" value="Adhesion_dom_sf"/>
</dbReference>
<evidence type="ECO:0000256" key="2">
    <source>
        <dbReference type="SAM" id="MobiDB-lite"/>
    </source>
</evidence>
<protein>
    <recommendedName>
        <fullName evidence="4">Fimbrial-type adhesion domain-containing protein</fullName>
    </recommendedName>
</protein>
<dbReference type="InterPro" id="IPR050263">
    <property type="entry name" value="Bact_Fimbrial_Adh_Pro"/>
</dbReference>
<feature type="chain" id="PRO_5012085550" description="Fimbrial-type adhesion domain-containing protein" evidence="3">
    <location>
        <begin position="34"/>
        <end position="379"/>
    </location>
</feature>
<feature type="signal peptide" evidence="3">
    <location>
        <begin position="1"/>
        <end position="33"/>
    </location>
</feature>
<reference evidence="6" key="1">
    <citation type="submission" date="2017-05" db="EMBL/GenBank/DDBJ databases">
        <title>Complete and WGS of Bordetella genogroups.</title>
        <authorList>
            <person name="Spilker T."/>
            <person name="Lipuma J."/>
        </authorList>
    </citation>
    <scope>NUCLEOTIDE SEQUENCE [LARGE SCALE GENOMIC DNA]</scope>
    <source>
        <strain evidence="6">AU6712</strain>
    </source>
</reference>
<evidence type="ECO:0000256" key="3">
    <source>
        <dbReference type="SAM" id="SignalP"/>
    </source>
</evidence>
<dbReference type="Gene3D" id="2.60.40.3310">
    <property type="match status" value="1"/>
</dbReference>
<dbReference type="Proteomes" id="UP000216429">
    <property type="component" value="Unassembled WGS sequence"/>
</dbReference>
<dbReference type="GO" id="GO:0043709">
    <property type="term" value="P:cell adhesion involved in single-species biofilm formation"/>
    <property type="evidence" value="ECO:0007669"/>
    <property type="project" value="TreeGrafter"/>
</dbReference>
<dbReference type="Gene3D" id="2.60.40.1090">
    <property type="entry name" value="Fimbrial-type adhesion domain"/>
    <property type="match status" value="1"/>
</dbReference>
<proteinExistence type="predicted"/>
<dbReference type="InterPro" id="IPR036937">
    <property type="entry name" value="Adhesion_dom_fimbrial_sf"/>
</dbReference>
<feature type="domain" description="Fimbrial-type adhesion" evidence="4">
    <location>
        <begin position="225"/>
        <end position="378"/>
    </location>
</feature>
<organism evidence="5 6">
    <name type="scientific">Bordetella genomosp. 12</name>
    <dbReference type="NCBI Taxonomy" id="463035"/>
    <lineage>
        <taxon>Bacteria</taxon>
        <taxon>Pseudomonadati</taxon>
        <taxon>Pseudomonadota</taxon>
        <taxon>Betaproteobacteria</taxon>
        <taxon>Burkholderiales</taxon>
        <taxon>Alcaligenaceae</taxon>
        <taxon>Bordetella</taxon>
    </lineage>
</organism>
<evidence type="ECO:0000256" key="1">
    <source>
        <dbReference type="ARBA" id="ARBA00022729"/>
    </source>
</evidence>
<comment type="caution">
    <text evidence="5">The sequence shown here is derived from an EMBL/GenBank/DDBJ whole genome shotgun (WGS) entry which is preliminary data.</text>
</comment>
<evidence type="ECO:0000313" key="5">
    <source>
        <dbReference type="EMBL" id="OZI77305.1"/>
    </source>
</evidence>
<accession>A0A261VT81</accession>
<dbReference type="RefSeq" id="WP_094809819.1">
    <property type="nucleotide sequence ID" value="NZ_NEVU01000001.1"/>
</dbReference>
<dbReference type="EMBL" id="NEVU01000001">
    <property type="protein sequence ID" value="OZI77305.1"/>
    <property type="molecule type" value="Genomic_DNA"/>
</dbReference>
<dbReference type="InterPro" id="IPR000259">
    <property type="entry name" value="Adhesion_dom_fimbrial"/>
</dbReference>
<dbReference type="SUPFAM" id="SSF49401">
    <property type="entry name" value="Bacterial adhesins"/>
    <property type="match status" value="1"/>
</dbReference>
<dbReference type="PANTHER" id="PTHR33420:SF3">
    <property type="entry name" value="FIMBRIAL SUBUNIT ELFA"/>
    <property type="match status" value="1"/>
</dbReference>
<dbReference type="Pfam" id="PF00419">
    <property type="entry name" value="Fimbrial"/>
    <property type="match status" value="1"/>
</dbReference>
<dbReference type="PANTHER" id="PTHR33420">
    <property type="entry name" value="FIMBRIAL SUBUNIT ELFA-RELATED"/>
    <property type="match status" value="1"/>
</dbReference>
<sequence>MPALKPLRAGARPVVLTLLAAAASLVSMHDARAACAVNPGGTGPATGTTYERYDPNSARYPLSPPQTIIAAPSNPTPGQILMRMTKPLPTYSGGQQGRGTAYYGCTQGTVENFAGAGALVAGFSDVYSTGLQGIGYRVAYYMQSGDPNSAVFAPQSYANPYANGVLYYPFGGGEAGPSLETMIELVATGGPVGLGTISASQVYGQSTVAGAPATQLYKVYLASSITVANPTCDTTSAALTLTLPDVSTTTLLRDGEGPKTDLTFSVACNVPSTISPSITIASSHLVAGTQNTLANMSSAANKAEGVGIDVWLGSPTPGGGYTAPTFGLAHPDYGVSADGASPTSLWSFRIAANLKQIGANNTVRAGPVTSTATLTFTYN</sequence>
<feature type="region of interest" description="Disordered" evidence="2">
    <location>
        <begin position="37"/>
        <end position="57"/>
    </location>
</feature>
<name>A0A261VT81_9BORD</name>
<dbReference type="AlphaFoldDB" id="A0A261VT81"/>
<dbReference type="GO" id="GO:0009289">
    <property type="term" value="C:pilus"/>
    <property type="evidence" value="ECO:0007669"/>
    <property type="project" value="InterPro"/>
</dbReference>
<dbReference type="OrthoDB" id="8654264at2"/>
<evidence type="ECO:0000313" key="6">
    <source>
        <dbReference type="Proteomes" id="UP000216429"/>
    </source>
</evidence>
<gene>
    <name evidence="5" type="ORF">CAL22_01790</name>
</gene>
<keyword evidence="1 3" id="KW-0732">Signal</keyword>